<evidence type="ECO:0000256" key="1">
    <source>
        <dbReference type="SAM" id="MobiDB-lite"/>
    </source>
</evidence>
<protein>
    <submittedName>
        <fullName evidence="2">Uncharacterized protein</fullName>
    </submittedName>
</protein>
<proteinExistence type="predicted"/>
<feature type="compositionally biased region" description="Basic and acidic residues" evidence="1">
    <location>
        <begin position="51"/>
        <end position="67"/>
    </location>
</feature>
<name>A0A1U9KG28_ACEAC</name>
<organism evidence="2 3">
    <name type="scientific">Acetobacter aceti</name>
    <dbReference type="NCBI Taxonomy" id="435"/>
    <lineage>
        <taxon>Bacteria</taxon>
        <taxon>Pseudomonadati</taxon>
        <taxon>Pseudomonadota</taxon>
        <taxon>Alphaproteobacteria</taxon>
        <taxon>Acetobacterales</taxon>
        <taxon>Acetobacteraceae</taxon>
        <taxon>Acetobacter</taxon>
        <taxon>Acetobacter subgen. Acetobacter</taxon>
    </lineage>
</organism>
<dbReference type="KEGG" id="aace:A0U92_08125"/>
<dbReference type="OrthoDB" id="9913759at2"/>
<evidence type="ECO:0000313" key="2">
    <source>
        <dbReference type="EMBL" id="AQS84750.1"/>
    </source>
</evidence>
<reference evidence="2 3" key="1">
    <citation type="submission" date="2016-03" db="EMBL/GenBank/DDBJ databases">
        <title>Acetic acid bacteria sequencing.</title>
        <authorList>
            <person name="Brandt J."/>
            <person name="Jakob F."/>
            <person name="Vogel R.F."/>
        </authorList>
    </citation>
    <scope>NUCLEOTIDE SEQUENCE [LARGE SCALE GENOMIC DNA]</scope>
    <source>
        <strain evidence="2 3">TMW2.1153</strain>
    </source>
</reference>
<gene>
    <name evidence="2" type="ORF">A0U92_08125</name>
</gene>
<dbReference type="Proteomes" id="UP000188937">
    <property type="component" value="Chromosome"/>
</dbReference>
<dbReference type="EMBL" id="CP014692">
    <property type="protein sequence ID" value="AQS84750.1"/>
    <property type="molecule type" value="Genomic_DNA"/>
</dbReference>
<evidence type="ECO:0000313" key="3">
    <source>
        <dbReference type="Proteomes" id="UP000188937"/>
    </source>
</evidence>
<accession>A0A1U9KG28</accession>
<feature type="region of interest" description="Disordered" evidence="1">
    <location>
        <begin position="1"/>
        <end position="67"/>
    </location>
</feature>
<sequence>MSEKKPPVCGTSSSSKPINEILDDEGKGSFPASDAPSSGKITGANDCVDEDTVKAGKKKDEAPHKEP</sequence>
<dbReference type="STRING" id="435.A0U92_08125"/>
<dbReference type="AlphaFoldDB" id="A0A1U9KG28"/>
<keyword evidence="3" id="KW-1185">Reference proteome</keyword>